<accession>A0A497XPG3</accession>
<proteinExistence type="predicted"/>
<name>A0A497XPG3_9AQUI</name>
<gene>
    <name evidence="1" type="ORF">BCF55_0292</name>
</gene>
<reference evidence="1 2" key="1">
    <citation type="submission" date="2018-10" db="EMBL/GenBank/DDBJ databases">
        <title>Genomic Encyclopedia of Archaeal and Bacterial Type Strains, Phase II (KMG-II): from individual species to whole genera.</title>
        <authorList>
            <person name="Goeker M."/>
        </authorList>
    </citation>
    <scope>NUCLEOTIDE SEQUENCE [LARGE SCALE GENOMIC DNA]</scope>
    <source>
        <strain evidence="1 2">DSM 16510</strain>
    </source>
</reference>
<sequence>MAFYLLPWSREKSRMDLMKRNLFEVWKDKELNRFPELNPLREALIRSFGVETSPLAPAYRRYKNKFWEELSFWALPLRVQEDIKEKGLVFSPLFGVIGAGDPIPLYELSWKDTYEGKELKDFWREHLSQLLGKLFEGETVYDFTSTEERGVVSFPEGTRRVLFEYYRGDKRVINTLPHRAYTLRYIVEKDVTLETLHKINFLDYKVKDVREEESCMKVILQSEGKYI</sequence>
<comment type="caution">
    <text evidence="1">The sequence shown here is derived from an EMBL/GenBank/DDBJ whole genome shotgun (WGS) entry which is preliminary data.</text>
</comment>
<dbReference type="InterPro" id="IPR005583">
    <property type="entry name" value="YaaA"/>
</dbReference>
<dbReference type="OrthoDB" id="12992at2"/>
<dbReference type="Pfam" id="PF03883">
    <property type="entry name" value="H2O2_YaaD"/>
    <property type="match status" value="1"/>
</dbReference>
<dbReference type="Proteomes" id="UP000267841">
    <property type="component" value="Unassembled WGS sequence"/>
</dbReference>
<evidence type="ECO:0000313" key="2">
    <source>
        <dbReference type="Proteomes" id="UP000267841"/>
    </source>
</evidence>
<evidence type="ECO:0000313" key="1">
    <source>
        <dbReference type="EMBL" id="RLJ70030.1"/>
    </source>
</evidence>
<organism evidence="1 2">
    <name type="scientific">Hydrogenivirga caldilitoris</name>
    <dbReference type="NCBI Taxonomy" id="246264"/>
    <lineage>
        <taxon>Bacteria</taxon>
        <taxon>Pseudomonadati</taxon>
        <taxon>Aquificota</taxon>
        <taxon>Aquificia</taxon>
        <taxon>Aquificales</taxon>
        <taxon>Aquificaceae</taxon>
        <taxon>Hydrogenivirga</taxon>
    </lineage>
</organism>
<protein>
    <submittedName>
        <fullName evidence="1">Uncharacterized protein</fullName>
    </submittedName>
</protein>
<dbReference type="RefSeq" id="WP_121009089.1">
    <property type="nucleotide sequence ID" value="NZ_RCCJ01000001.1"/>
</dbReference>
<dbReference type="EMBL" id="RCCJ01000001">
    <property type="protein sequence ID" value="RLJ70030.1"/>
    <property type="molecule type" value="Genomic_DNA"/>
</dbReference>
<dbReference type="AlphaFoldDB" id="A0A497XPG3"/>
<keyword evidence="2" id="KW-1185">Reference proteome</keyword>